<dbReference type="SUPFAM" id="SSF56300">
    <property type="entry name" value="Metallo-dependent phosphatases"/>
    <property type="match status" value="1"/>
</dbReference>
<dbReference type="CDD" id="cd07398">
    <property type="entry name" value="MPP_YbbF-LpxH"/>
    <property type="match status" value="1"/>
</dbReference>
<dbReference type="InterPro" id="IPR029052">
    <property type="entry name" value="Metallo-depent_PP-like"/>
</dbReference>
<keyword evidence="5" id="KW-0464">Manganese</keyword>
<keyword evidence="3" id="KW-0479">Metal-binding</keyword>
<reference evidence="7 8" key="1">
    <citation type="submission" date="2020-10" db="EMBL/GenBank/DDBJ databases">
        <title>Connecting structure to function with the recovery of over 1000 high-quality activated sludge metagenome-assembled genomes encoding full-length rRNA genes using long-read sequencing.</title>
        <authorList>
            <person name="Singleton C.M."/>
            <person name="Petriglieri F."/>
            <person name="Kristensen J.M."/>
            <person name="Kirkegaard R.H."/>
            <person name="Michaelsen T.Y."/>
            <person name="Andersen M.H."/>
            <person name="Karst S.M."/>
            <person name="Dueholm M.S."/>
            <person name="Nielsen P.H."/>
            <person name="Albertsen M."/>
        </authorList>
    </citation>
    <scope>NUCLEOTIDE SEQUENCE [LARGE SCALE GENOMIC DNA]</scope>
    <source>
        <strain evidence="7">Ribe_18-Q3-R11-54_MAXAC.273</strain>
    </source>
</reference>
<evidence type="ECO:0000256" key="1">
    <source>
        <dbReference type="ARBA" id="ARBA00022475"/>
    </source>
</evidence>
<evidence type="ECO:0000256" key="3">
    <source>
        <dbReference type="ARBA" id="ARBA00022723"/>
    </source>
</evidence>
<evidence type="ECO:0000313" key="7">
    <source>
        <dbReference type="EMBL" id="MBK9981485.1"/>
    </source>
</evidence>
<evidence type="ECO:0000256" key="2">
    <source>
        <dbReference type="ARBA" id="ARBA00022519"/>
    </source>
</evidence>
<dbReference type="GO" id="GO:0046872">
    <property type="term" value="F:metal ion binding"/>
    <property type="evidence" value="ECO:0007669"/>
    <property type="project" value="UniProtKB-KW"/>
</dbReference>
<dbReference type="Pfam" id="PF00149">
    <property type="entry name" value="Metallophos"/>
    <property type="match status" value="1"/>
</dbReference>
<keyword evidence="4" id="KW-0472">Membrane</keyword>
<organism evidence="7 8">
    <name type="scientific">Candidatus Opimibacter skivensis</name>
    <dbReference type="NCBI Taxonomy" id="2982028"/>
    <lineage>
        <taxon>Bacteria</taxon>
        <taxon>Pseudomonadati</taxon>
        <taxon>Bacteroidota</taxon>
        <taxon>Saprospiria</taxon>
        <taxon>Saprospirales</taxon>
        <taxon>Saprospiraceae</taxon>
        <taxon>Candidatus Opimibacter</taxon>
    </lineage>
</organism>
<dbReference type="Gene3D" id="3.60.21.10">
    <property type="match status" value="1"/>
</dbReference>
<dbReference type="GO" id="GO:0009245">
    <property type="term" value="P:lipid A biosynthetic process"/>
    <property type="evidence" value="ECO:0007669"/>
    <property type="project" value="TreeGrafter"/>
</dbReference>
<feature type="domain" description="Calcineurin-like phosphoesterase" evidence="6">
    <location>
        <begin position="7"/>
        <end position="204"/>
    </location>
</feature>
<dbReference type="InterPro" id="IPR004843">
    <property type="entry name" value="Calcineurin-like_PHP"/>
</dbReference>
<dbReference type="PANTHER" id="PTHR34990:SF2">
    <property type="entry name" value="BLL8164 PROTEIN"/>
    <property type="match status" value="1"/>
</dbReference>
<sequence length="279" mass="32409">MKRNLDICVLSDFHLGTYGCRAEELLLYLSSIEPARLILNGDIFDAWQFKKRYFPASHWEVIERILQMANTGTIVYYLTGNHDGIMRRPESLDLGNIRLRSQLELRIQNKTYWFFHGDVFDASVLISPLLAALGGKGYDWLIRINAWINRWRVSFGYSKVSFAHRIKHSVKHAVKFVSDFEKQAIDTGIRKGVDGVVCGHIHQPCIHMITREQKEIAYMNSGDWIENLSALECNGGKWRLFRYNEHKENELEEFLTHLEDDQYIFPGKGAKSLDARDLK</sequence>
<dbReference type="Proteomes" id="UP000808337">
    <property type="component" value="Unassembled WGS sequence"/>
</dbReference>
<evidence type="ECO:0000313" key="8">
    <source>
        <dbReference type="Proteomes" id="UP000808337"/>
    </source>
</evidence>
<proteinExistence type="predicted"/>
<evidence type="ECO:0000259" key="6">
    <source>
        <dbReference type="Pfam" id="PF00149"/>
    </source>
</evidence>
<dbReference type="PANTHER" id="PTHR34990">
    <property type="entry name" value="UDP-2,3-DIACYLGLUCOSAMINE HYDROLASE-RELATED"/>
    <property type="match status" value="1"/>
</dbReference>
<keyword evidence="2" id="KW-0997">Cell inner membrane</keyword>
<dbReference type="GO" id="GO:0008758">
    <property type="term" value="F:UDP-2,3-diacylglucosamine hydrolase activity"/>
    <property type="evidence" value="ECO:0007669"/>
    <property type="project" value="TreeGrafter"/>
</dbReference>
<dbReference type="EMBL" id="JADKGY010000001">
    <property type="protein sequence ID" value="MBK9981485.1"/>
    <property type="molecule type" value="Genomic_DNA"/>
</dbReference>
<dbReference type="InterPro" id="IPR043461">
    <property type="entry name" value="LpxH-like"/>
</dbReference>
<dbReference type="AlphaFoldDB" id="A0A9D7STJ9"/>
<accession>A0A9D7STJ9</accession>
<evidence type="ECO:0000256" key="5">
    <source>
        <dbReference type="ARBA" id="ARBA00023211"/>
    </source>
</evidence>
<keyword evidence="1" id="KW-1003">Cell membrane</keyword>
<name>A0A9D7STJ9_9BACT</name>
<protein>
    <submittedName>
        <fullName evidence="7">UDP-2,3-diacylglucosamine diphosphatase</fullName>
    </submittedName>
</protein>
<dbReference type="GO" id="GO:0016020">
    <property type="term" value="C:membrane"/>
    <property type="evidence" value="ECO:0007669"/>
    <property type="project" value="GOC"/>
</dbReference>
<comment type="caution">
    <text evidence="7">The sequence shown here is derived from an EMBL/GenBank/DDBJ whole genome shotgun (WGS) entry which is preliminary data.</text>
</comment>
<evidence type="ECO:0000256" key="4">
    <source>
        <dbReference type="ARBA" id="ARBA00023136"/>
    </source>
</evidence>
<gene>
    <name evidence="7" type="ORF">IPP15_03505</name>
</gene>